<dbReference type="OrthoDB" id="688025at2759"/>
<reference evidence="2" key="2">
    <citation type="submission" date="2021-02" db="EMBL/GenBank/DDBJ databases">
        <authorList>
            <person name="Kimball J.A."/>
            <person name="Haas M.W."/>
            <person name="Macchietto M."/>
            <person name="Kono T."/>
            <person name="Duquette J."/>
            <person name="Shao M."/>
        </authorList>
    </citation>
    <scope>NUCLEOTIDE SEQUENCE</scope>
    <source>
        <tissue evidence="2">Fresh leaf tissue</tissue>
    </source>
</reference>
<feature type="compositionally biased region" description="Basic and acidic residues" evidence="1">
    <location>
        <begin position="137"/>
        <end position="148"/>
    </location>
</feature>
<dbReference type="PANTHER" id="PTHR35486:SF8">
    <property type="entry name" value="EXPRESSED PROTEIN"/>
    <property type="match status" value="1"/>
</dbReference>
<reference evidence="2" key="1">
    <citation type="journal article" date="2021" name="bioRxiv">
        <title>Whole Genome Assembly and Annotation of Northern Wild Rice, Zizania palustris L., Supports a Whole Genome Duplication in the Zizania Genus.</title>
        <authorList>
            <person name="Haas M."/>
            <person name="Kono T."/>
            <person name="Macchietto M."/>
            <person name="Millas R."/>
            <person name="McGilp L."/>
            <person name="Shao M."/>
            <person name="Duquette J."/>
            <person name="Hirsch C.N."/>
            <person name="Kimball J."/>
        </authorList>
    </citation>
    <scope>NUCLEOTIDE SEQUENCE</scope>
    <source>
        <tissue evidence="2">Fresh leaf tissue</tissue>
    </source>
</reference>
<dbReference type="EMBL" id="JAAALK010000080">
    <property type="protein sequence ID" value="KAG8092616.1"/>
    <property type="molecule type" value="Genomic_DNA"/>
</dbReference>
<evidence type="ECO:0000313" key="2">
    <source>
        <dbReference type="EMBL" id="KAG8092616.1"/>
    </source>
</evidence>
<dbReference type="Proteomes" id="UP000729402">
    <property type="component" value="Unassembled WGS sequence"/>
</dbReference>
<evidence type="ECO:0000313" key="3">
    <source>
        <dbReference type="Proteomes" id="UP000729402"/>
    </source>
</evidence>
<feature type="region of interest" description="Disordered" evidence="1">
    <location>
        <begin position="137"/>
        <end position="279"/>
    </location>
</feature>
<protein>
    <submittedName>
        <fullName evidence="2">Uncharacterized protein</fullName>
    </submittedName>
</protein>
<dbReference type="AlphaFoldDB" id="A0A8J5WPP3"/>
<evidence type="ECO:0000256" key="1">
    <source>
        <dbReference type="SAM" id="MobiDB-lite"/>
    </source>
</evidence>
<proteinExistence type="predicted"/>
<name>A0A8J5WPP3_ZIZPA</name>
<organism evidence="2 3">
    <name type="scientific">Zizania palustris</name>
    <name type="common">Northern wild rice</name>
    <dbReference type="NCBI Taxonomy" id="103762"/>
    <lineage>
        <taxon>Eukaryota</taxon>
        <taxon>Viridiplantae</taxon>
        <taxon>Streptophyta</taxon>
        <taxon>Embryophyta</taxon>
        <taxon>Tracheophyta</taxon>
        <taxon>Spermatophyta</taxon>
        <taxon>Magnoliopsida</taxon>
        <taxon>Liliopsida</taxon>
        <taxon>Poales</taxon>
        <taxon>Poaceae</taxon>
        <taxon>BOP clade</taxon>
        <taxon>Oryzoideae</taxon>
        <taxon>Oryzeae</taxon>
        <taxon>Zizaniinae</taxon>
        <taxon>Zizania</taxon>
    </lineage>
</organism>
<accession>A0A8J5WPP3</accession>
<feature type="region of interest" description="Disordered" evidence="1">
    <location>
        <begin position="31"/>
        <end position="66"/>
    </location>
</feature>
<gene>
    <name evidence="2" type="ORF">GUJ93_ZPchr0012g21785</name>
</gene>
<dbReference type="PANTHER" id="PTHR35486">
    <property type="entry name" value="EXPRESSED PROTEIN"/>
    <property type="match status" value="1"/>
</dbReference>
<keyword evidence="3" id="KW-1185">Reference proteome</keyword>
<sequence length="279" mass="30062">MRCKLHPYANAVGVCAPCLRDRLLDLAAQRDHAGASEGDDDDDDRASSLTPPPRGHHRGDRGLFGRSVSPYAAARRSDACAYSSSLAAEHHQPSLLFFRTPQVGPSATARAEEPEGRQKVARRRSFLASIFGGGRHSREEIASEDPPRRSTSWLSAIVRRKRRPNAATESLPPPLDEGPDSPGGSSNSCWFPSPSPARPHRRRHTGVGTSAGDGISGFPVCLSPLVRPSSGGDRRRRQPPDPSSLGDSHRRHLSAGSAASFGRNTSRKLADMGSQGRFR</sequence>
<comment type="caution">
    <text evidence="2">The sequence shown here is derived from an EMBL/GenBank/DDBJ whole genome shotgun (WGS) entry which is preliminary data.</text>
</comment>